<dbReference type="Proteomes" id="UP000430079">
    <property type="component" value="Unassembled WGS sequence"/>
</dbReference>
<organism evidence="1 2">
    <name type="scientific">Streptomyces glebosus</name>
    <dbReference type="NCBI Taxonomy" id="249580"/>
    <lineage>
        <taxon>Bacteria</taxon>
        <taxon>Bacillati</taxon>
        <taxon>Actinomycetota</taxon>
        <taxon>Actinomycetes</taxon>
        <taxon>Kitasatosporales</taxon>
        <taxon>Streptomycetaceae</taxon>
        <taxon>Streptomyces</taxon>
    </lineage>
</organism>
<protein>
    <submittedName>
        <fullName evidence="1">Uncharacterized protein</fullName>
    </submittedName>
</protein>
<dbReference type="AlphaFoldDB" id="A0A640SW77"/>
<evidence type="ECO:0000313" key="1">
    <source>
        <dbReference type="EMBL" id="GFE15084.1"/>
    </source>
</evidence>
<reference evidence="1 2" key="1">
    <citation type="submission" date="2019-12" db="EMBL/GenBank/DDBJ databases">
        <title>Whole genome shotgun sequence of Streptomyces hygroscopicus subsp. glebosus NBRC 13786.</title>
        <authorList>
            <person name="Ichikawa N."/>
            <person name="Kimura A."/>
            <person name="Kitahashi Y."/>
            <person name="Komaki H."/>
            <person name="Tamura T."/>
        </authorList>
    </citation>
    <scope>NUCLEOTIDE SEQUENCE [LARGE SCALE GENOMIC DNA]</scope>
    <source>
        <strain evidence="1 2">NBRC 13786</strain>
    </source>
</reference>
<proteinExistence type="predicted"/>
<sequence>MADRQAGCYAQGYFGSAGARRHAGCGEARRPGPEADRRAASHVFPLGCLSNTPGEPGEMRGFPIKELWGG</sequence>
<comment type="caution">
    <text evidence="1">The sequence shown here is derived from an EMBL/GenBank/DDBJ whole genome shotgun (WGS) entry which is preliminary data.</text>
</comment>
<evidence type="ECO:0000313" key="2">
    <source>
        <dbReference type="Proteomes" id="UP000430079"/>
    </source>
</evidence>
<dbReference type="EMBL" id="BLIO01000001">
    <property type="protein sequence ID" value="GFE15084.1"/>
    <property type="molecule type" value="Genomic_DNA"/>
</dbReference>
<gene>
    <name evidence="1" type="ORF">Sgleb_31310</name>
</gene>
<name>A0A640SW77_9ACTN</name>
<keyword evidence="2" id="KW-1185">Reference proteome</keyword>
<accession>A0A640SW77</accession>